<dbReference type="EMBL" id="QTSX02005082">
    <property type="protein sequence ID" value="KAJ9061270.1"/>
    <property type="molecule type" value="Genomic_DNA"/>
</dbReference>
<evidence type="ECO:0000313" key="1">
    <source>
        <dbReference type="EMBL" id="KAJ9061270.1"/>
    </source>
</evidence>
<organism evidence="1 2">
    <name type="scientific">Entomophthora muscae</name>
    <dbReference type="NCBI Taxonomy" id="34485"/>
    <lineage>
        <taxon>Eukaryota</taxon>
        <taxon>Fungi</taxon>
        <taxon>Fungi incertae sedis</taxon>
        <taxon>Zoopagomycota</taxon>
        <taxon>Entomophthoromycotina</taxon>
        <taxon>Entomophthoromycetes</taxon>
        <taxon>Entomophthorales</taxon>
        <taxon>Entomophthoraceae</taxon>
        <taxon>Entomophthora</taxon>
    </lineage>
</organism>
<dbReference type="Proteomes" id="UP001165960">
    <property type="component" value="Unassembled WGS sequence"/>
</dbReference>
<keyword evidence="2" id="KW-1185">Reference proteome</keyword>
<accession>A0ACC2SG01</accession>
<comment type="caution">
    <text evidence="1">The sequence shown here is derived from an EMBL/GenBank/DDBJ whole genome shotgun (WGS) entry which is preliminary data.</text>
</comment>
<name>A0ACC2SG01_9FUNG</name>
<evidence type="ECO:0000313" key="2">
    <source>
        <dbReference type="Proteomes" id="UP001165960"/>
    </source>
</evidence>
<proteinExistence type="predicted"/>
<gene>
    <name evidence="1" type="ORF">DSO57_1022326</name>
</gene>
<protein>
    <submittedName>
        <fullName evidence="1">Uncharacterized protein</fullName>
    </submittedName>
</protein>
<reference evidence="1" key="1">
    <citation type="submission" date="2022-04" db="EMBL/GenBank/DDBJ databases">
        <title>Genome of the entomopathogenic fungus Entomophthora muscae.</title>
        <authorList>
            <person name="Elya C."/>
            <person name="Lovett B.R."/>
            <person name="Lee E."/>
            <person name="Macias A.M."/>
            <person name="Hajek A.E."/>
            <person name="De Bivort B.L."/>
            <person name="Kasson M.T."/>
            <person name="De Fine Licht H.H."/>
            <person name="Stajich J.E."/>
        </authorList>
    </citation>
    <scope>NUCLEOTIDE SEQUENCE</scope>
    <source>
        <strain evidence="1">Berkeley</strain>
    </source>
</reference>
<sequence>MTSSLHYQGSNLLGAPKNAAPHVETLVLPPGSSSIMIQTTSPDFWGQTPYSPYYAGDSPTQILHLLTNLPGQAQDLLVTDKNLVKSLTSDSLELFFPDSDLINLPEMDPSMPSSPWRVIIPPTRKIWSPWRISPGAPGLLYAMVLMDLSTYFPHLSPMSS</sequence>